<proteinExistence type="predicted"/>
<name>C7RBB8_KANKD</name>
<gene>
    <name evidence="2" type="ordered locus">Kkor_1141</name>
</gene>
<dbReference type="Proteomes" id="UP000001231">
    <property type="component" value="Chromosome"/>
</dbReference>
<dbReference type="AlphaFoldDB" id="C7RBB8"/>
<dbReference type="RefSeq" id="WP_012801074.1">
    <property type="nucleotide sequence ID" value="NC_013166.1"/>
</dbReference>
<evidence type="ECO:0000256" key="1">
    <source>
        <dbReference type="SAM" id="Phobius"/>
    </source>
</evidence>
<reference evidence="2 3" key="1">
    <citation type="journal article" date="2009" name="Stand. Genomic Sci.">
        <title>Complete genome sequence of Kangiella koreensis type strain (SW-125).</title>
        <authorList>
            <person name="Han C."/>
            <person name="Sikorski J."/>
            <person name="Lapidus A."/>
            <person name="Nolan M."/>
            <person name="Glavina Del Rio T."/>
            <person name="Tice H."/>
            <person name="Cheng J.F."/>
            <person name="Lucas S."/>
            <person name="Chen F."/>
            <person name="Copeland A."/>
            <person name="Ivanova N."/>
            <person name="Mavromatis K."/>
            <person name="Ovchinnikova G."/>
            <person name="Pati A."/>
            <person name="Bruce D."/>
            <person name="Goodwin L."/>
            <person name="Pitluck S."/>
            <person name="Chen A."/>
            <person name="Palaniappan K."/>
            <person name="Land M."/>
            <person name="Hauser L."/>
            <person name="Chang Y.J."/>
            <person name="Jeffries C.D."/>
            <person name="Chain P."/>
            <person name="Saunders E."/>
            <person name="Brettin T."/>
            <person name="Goker M."/>
            <person name="Tindall B.J."/>
            <person name="Bristow J."/>
            <person name="Eisen J.A."/>
            <person name="Markowitz V."/>
            <person name="Hugenholtz P."/>
            <person name="Kyrpides N.C."/>
            <person name="Klenk H.P."/>
            <person name="Detter J.C."/>
        </authorList>
    </citation>
    <scope>NUCLEOTIDE SEQUENCE [LARGE SCALE GENOMIC DNA]</scope>
    <source>
        <strain evidence="3">DSM 16069 / KCTC 12182 / SW-125</strain>
    </source>
</reference>
<protein>
    <submittedName>
        <fullName evidence="2">Uncharacterized protein</fullName>
    </submittedName>
</protein>
<evidence type="ECO:0000313" key="3">
    <source>
        <dbReference type="Proteomes" id="UP000001231"/>
    </source>
</evidence>
<sequence>MYKITALMLTFVIYVLFFINLEPAYETWNQAQSLNTAIEKAIGFYSIVLASSGLNLAIYFSYVSFRAVDKFVREGLLIAVGLGLLHYFALVSMHFDLYQYASMFVAELLFCLGLIFYYEISRDKDLVIHNQKLP</sequence>
<feature type="transmembrane region" description="Helical" evidence="1">
    <location>
        <begin position="101"/>
        <end position="120"/>
    </location>
</feature>
<dbReference type="InParanoid" id="C7RBB8"/>
<organism evidence="2 3">
    <name type="scientific">Kangiella koreensis (strain DSM 16069 / JCM 12317 / KCTC 12182 / SW-125)</name>
    <dbReference type="NCBI Taxonomy" id="523791"/>
    <lineage>
        <taxon>Bacteria</taxon>
        <taxon>Pseudomonadati</taxon>
        <taxon>Pseudomonadota</taxon>
        <taxon>Gammaproteobacteria</taxon>
        <taxon>Kangiellales</taxon>
        <taxon>Kangiellaceae</taxon>
        <taxon>Kangiella</taxon>
    </lineage>
</organism>
<feature type="transmembrane region" description="Helical" evidence="1">
    <location>
        <begin position="41"/>
        <end position="63"/>
    </location>
</feature>
<feature type="transmembrane region" description="Helical" evidence="1">
    <location>
        <begin position="75"/>
        <end position="95"/>
    </location>
</feature>
<keyword evidence="3" id="KW-1185">Reference proteome</keyword>
<keyword evidence="1" id="KW-0472">Membrane</keyword>
<dbReference type="EMBL" id="CP001707">
    <property type="protein sequence ID" value="ACV26560.1"/>
    <property type="molecule type" value="Genomic_DNA"/>
</dbReference>
<dbReference type="KEGG" id="kko:Kkor_1141"/>
<keyword evidence="1" id="KW-0812">Transmembrane</keyword>
<dbReference type="HOGENOM" id="CLU_1893402_0_0_6"/>
<feature type="transmembrane region" description="Helical" evidence="1">
    <location>
        <begin position="5"/>
        <end position="21"/>
    </location>
</feature>
<keyword evidence="1" id="KW-1133">Transmembrane helix</keyword>
<dbReference type="STRING" id="523791.Kkor_1141"/>
<accession>C7RBB8</accession>
<evidence type="ECO:0000313" key="2">
    <source>
        <dbReference type="EMBL" id="ACV26560.1"/>
    </source>
</evidence>